<reference evidence="2" key="1">
    <citation type="journal article" date="2019" name="Sci. Rep.">
        <title>Draft genome of Tanacetum cinerariifolium, the natural source of mosquito coil.</title>
        <authorList>
            <person name="Yamashiro T."/>
            <person name="Shiraishi A."/>
            <person name="Satake H."/>
            <person name="Nakayama K."/>
        </authorList>
    </citation>
    <scope>NUCLEOTIDE SEQUENCE</scope>
</reference>
<dbReference type="PANTHER" id="PTHR31973">
    <property type="entry name" value="POLYPROTEIN, PUTATIVE-RELATED"/>
    <property type="match status" value="1"/>
</dbReference>
<sequence>MDLSEYLSQAITYDMDDLVSKKIGPLKKRYCNDFSIDEMVNWAEMEVESEGTTEGVEARNSTTEGIEAKTRTKDKGKEKVSEDASDVVKTRICTVEVDTESEYQSDDDNDYQSDKSVDYLSPGIEELIELKNRMKANRKAKAKAKDKPDSEMNEPNKENSMPADNVRGETFKEHDIDMNELLKSLKTADKDGITEDLFISVEKHVERYSMYDETTHWRLRKSKCLIEAVKDVMPNAKHRHKTLLTMLEAIRVVVLERMNKMRKISRKWNLDVCLNIKKRLEWLKEQQRPKKKIIRVIGEGGSSTRVFKVGSQRSCSNYKQPRYNKSSCKEHVVEQTPKPKGVPGKPRKKQSVDDLEDVDVHRGLVRDQEQTQAEAQQTQRKPEQTQVEDQVEQTEDQAEIDLTQVEQTQKQTQEQVQPQEQPLQAALRMHLKPHTLNFSTIMDKIKNVNPNAHKYLMDKNPRAWSRAFFEVDIGYEAIENGFSECFNSVIVNVRHKTLLTMLEAIRVVVLERMNKMRKISRKWNLDVCLNIKKRLEWLKKQQRFWHVITVGGNLFEVRSRS</sequence>
<dbReference type="EMBL" id="BKCJ010008826">
    <property type="protein sequence ID" value="GEU84129.1"/>
    <property type="molecule type" value="Genomic_DNA"/>
</dbReference>
<feature type="compositionally biased region" description="Basic and acidic residues" evidence="1">
    <location>
        <begin position="66"/>
        <end position="84"/>
    </location>
</feature>
<gene>
    <name evidence="2" type="ORF">Tci_056107</name>
</gene>
<evidence type="ECO:0000256" key="1">
    <source>
        <dbReference type="SAM" id="MobiDB-lite"/>
    </source>
</evidence>
<dbReference type="AlphaFoldDB" id="A0A6L2NEZ7"/>
<feature type="compositionally biased region" description="Basic and acidic residues" evidence="1">
    <location>
        <begin position="358"/>
        <end position="369"/>
    </location>
</feature>
<feature type="region of interest" description="Disordered" evidence="1">
    <location>
        <begin position="137"/>
        <end position="165"/>
    </location>
</feature>
<comment type="caution">
    <text evidence="2">The sequence shown here is derived from an EMBL/GenBank/DDBJ whole genome shotgun (WGS) entry which is preliminary data.</text>
</comment>
<protein>
    <submittedName>
        <fullName evidence="2">Multidrug resistance-associated protein 5</fullName>
    </submittedName>
</protein>
<proteinExistence type="predicted"/>
<dbReference type="PANTHER" id="PTHR31973:SF189">
    <property type="entry name" value="TRANSPOSASE, MUDR, PLANT, MULE TRANSPOSASE DOMAIN PROTEIN-RELATED"/>
    <property type="match status" value="1"/>
</dbReference>
<organism evidence="2">
    <name type="scientific">Tanacetum cinerariifolium</name>
    <name type="common">Dalmatian daisy</name>
    <name type="synonym">Chrysanthemum cinerariifolium</name>
    <dbReference type="NCBI Taxonomy" id="118510"/>
    <lineage>
        <taxon>Eukaryota</taxon>
        <taxon>Viridiplantae</taxon>
        <taxon>Streptophyta</taxon>
        <taxon>Embryophyta</taxon>
        <taxon>Tracheophyta</taxon>
        <taxon>Spermatophyta</taxon>
        <taxon>Magnoliopsida</taxon>
        <taxon>eudicotyledons</taxon>
        <taxon>Gunneridae</taxon>
        <taxon>Pentapetalae</taxon>
        <taxon>asterids</taxon>
        <taxon>campanulids</taxon>
        <taxon>Asterales</taxon>
        <taxon>Asteraceae</taxon>
        <taxon>Asteroideae</taxon>
        <taxon>Anthemideae</taxon>
        <taxon>Anthemidinae</taxon>
        <taxon>Tanacetum</taxon>
    </lineage>
</organism>
<evidence type="ECO:0000313" key="2">
    <source>
        <dbReference type="EMBL" id="GEU84129.1"/>
    </source>
</evidence>
<feature type="compositionally biased region" description="Basic and acidic residues" evidence="1">
    <location>
        <begin position="143"/>
        <end position="157"/>
    </location>
</feature>
<accession>A0A6L2NEZ7</accession>
<name>A0A6L2NEZ7_TANCI</name>
<feature type="region of interest" description="Disordered" evidence="1">
    <location>
        <begin position="318"/>
        <end position="394"/>
    </location>
</feature>
<feature type="region of interest" description="Disordered" evidence="1">
    <location>
        <begin position="50"/>
        <end position="84"/>
    </location>
</feature>
<feature type="compositionally biased region" description="Low complexity" evidence="1">
    <location>
        <begin position="370"/>
        <end position="388"/>
    </location>
</feature>